<gene>
    <name evidence="2" type="ORF">CSSPTR1EN2_LOCUS9808</name>
</gene>
<feature type="transmembrane region" description="Helical" evidence="1">
    <location>
        <begin position="136"/>
        <end position="155"/>
    </location>
</feature>
<dbReference type="EMBL" id="OZ019909">
    <property type="protein sequence ID" value="CAK9209519.1"/>
    <property type="molecule type" value="Genomic_DNA"/>
</dbReference>
<feature type="transmembrane region" description="Helical" evidence="1">
    <location>
        <begin position="105"/>
        <end position="124"/>
    </location>
</feature>
<evidence type="ECO:0000313" key="2">
    <source>
        <dbReference type="EMBL" id="CAK9209519.1"/>
    </source>
</evidence>
<keyword evidence="1" id="KW-1133">Transmembrane helix</keyword>
<sequence length="243" mass="28299">MGVKQLHEKNQRKQWVDTVVWWITIVVSSVFSIYTLPFISGKFDIYKFLTINYFMGRIEEAGLHILRNVRLWQVHSVCALGYVVVAPSQFNSKWRNKHLLMHRRLGYVYAFFTVVASITGWMMIKHSELGPVALGLSRIMSPWCIITLVLSINAARRRDLQSHRRWMLRSAAIGYGVVYTRFLPGWISLMFSCKLDIALECSFFIVWGVNLLLLEIYIQMYLTDATKKRATKSIRQQEAKIVT</sequence>
<feature type="transmembrane region" description="Helical" evidence="1">
    <location>
        <begin position="20"/>
        <end position="39"/>
    </location>
</feature>
<evidence type="ECO:0000313" key="3">
    <source>
        <dbReference type="Proteomes" id="UP001497512"/>
    </source>
</evidence>
<name>A0ABP0U0P7_9BRYO</name>
<dbReference type="Pfam" id="PF10067">
    <property type="entry name" value="DUF2306"/>
    <property type="match status" value="1"/>
</dbReference>
<accession>A0ABP0U0P7</accession>
<keyword evidence="1" id="KW-0472">Membrane</keyword>
<keyword evidence="3" id="KW-1185">Reference proteome</keyword>
<evidence type="ECO:0000256" key="1">
    <source>
        <dbReference type="SAM" id="Phobius"/>
    </source>
</evidence>
<reference evidence="2" key="1">
    <citation type="submission" date="2024-02" db="EMBL/GenBank/DDBJ databases">
        <authorList>
            <consortium name="ELIXIR-Norway"/>
            <consortium name="Elixir Norway"/>
        </authorList>
    </citation>
    <scope>NUCLEOTIDE SEQUENCE</scope>
</reference>
<organism evidence="2 3">
    <name type="scientific">Sphagnum troendelagicum</name>
    <dbReference type="NCBI Taxonomy" id="128251"/>
    <lineage>
        <taxon>Eukaryota</taxon>
        <taxon>Viridiplantae</taxon>
        <taxon>Streptophyta</taxon>
        <taxon>Embryophyta</taxon>
        <taxon>Bryophyta</taxon>
        <taxon>Sphagnophytina</taxon>
        <taxon>Sphagnopsida</taxon>
        <taxon>Sphagnales</taxon>
        <taxon>Sphagnaceae</taxon>
        <taxon>Sphagnum</taxon>
    </lineage>
</organism>
<dbReference type="Proteomes" id="UP001497512">
    <property type="component" value="Chromosome 17"/>
</dbReference>
<feature type="transmembrane region" description="Helical" evidence="1">
    <location>
        <begin position="167"/>
        <end position="191"/>
    </location>
</feature>
<protein>
    <submittedName>
        <fullName evidence="2">Uncharacterized protein</fullName>
    </submittedName>
</protein>
<proteinExistence type="predicted"/>
<keyword evidence="1" id="KW-0812">Transmembrane</keyword>
<dbReference type="InterPro" id="IPR018750">
    <property type="entry name" value="DUF2306_membrane"/>
</dbReference>
<feature type="transmembrane region" description="Helical" evidence="1">
    <location>
        <begin position="197"/>
        <end position="218"/>
    </location>
</feature>